<accession>A0ABP4BME2</accession>
<organism evidence="2 3">
    <name type="scientific">Actinocorallia libanotica</name>
    <dbReference type="NCBI Taxonomy" id="46162"/>
    <lineage>
        <taxon>Bacteria</taxon>
        <taxon>Bacillati</taxon>
        <taxon>Actinomycetota</taxon>
        <taxon>Actinomycetes</taxon>
        <taxon>Streptosporangiales</taxon>
        <taxon>Thermomonosporaceae</taxon>
        <taxon>Actinocorallia</taxon>
    </lineage>
</organism>
<dbReference type="PROSITE" id="PS50943">
    <property type="entry name" value="HTH_CROC1"/>
    <property type="match status" value="1"/>
</dbReference>
<dbReference type="InterPro" id="IPR043917">
    <property type="entry name" value="DUF5753"/>
</dbReference>
<evidence type="ECO:0000313" key="3">
    <source>
        <dbReference type="Proteomes" id="UP001500665"/>
    </source>
</evidence>
<dbReference type="InterPro" id="IPR010982">
    <property type="entry name" value="Lambda_DNA-bd_dom_sf"/>
</dbReference>
<evidence type="ECO:0000313" key="2">
    <source>
        <dbReference type="EMBL" id="GAA0951898.1"/>
    </source>
</evidence>
<dbReference type="CDD" id="cd00093">
    <property type="entry name" value="HTH_XRE"/>
    <property type="match status" value="1"/>
</dbReference>
<sequence length="293" mass="33584">MSSPFVRRRRLGAELRALRLSRNLTTEQLGAMFHRSRMKITRLENAQVRPDLAEIMDLLDLLEPPEAKRAQILRIAREAAARGWWDAYGAAMGDRQRLYADLESGAATIREYHPGLVPGLMQLPEFTRVLIQREQAEHDITYTPDLLVEARGQRQAAVFREDGPSYEAVLDEIGLRRFNVAPDVMQRQLRHIVDLAHQHSRLTVRILPFLTGWTRIPWPMRQIKLFTFVDPADPPLAMSETTSTDVMHTDRAEVARHVHRYELVRDEALSEEASLAMLEEIATHISRETGAVE</sequence>
<gene>
    <name evidence="2" type="ORF">GCM10009550_32080</name>
</gene>
<dbReference type="Pfam" id="PF13560">
    <property type="entry name" value="HTH_31"/>
    <property type="match status" value="1"/>
</dbReference>
<reference evidence="3" key="1">
    <citation type="journal article" date="2019" name="Int. J. Syst. Evol. Microbiol.">
        <title>The Global Catalogue of Microorganisms (GCM) 10K type strain sequencing project: providing services to taxonomists for standard genome sequencing and annotation.</title>
        <authorList>
            <consortium name="The Broad Institute Genomics Platform"/>
            <consortium name="The Broad Institute Genome Sequencing Center for Infectious Disease"/>
            <person name="Wu L."/>
            <person name="Ma J."/>
        </authorList>
    </citation>
    <scope>NUCLEOTIDE SEQUENCE [LARGE SCALE GENOMIC DNA]</scope>
    <source>
        <strain evidence="3">JCM 10696</strain>
    </source>
</reference>
<dbReference type="SUPFAM" id="SSF47413">
    <property type="entry name" value="lambda repressor-like DNA-binding domains"/>
    <property type="match status" value="1"/>
</dbReference>
<dbReference type="Gene3D" id="1.10.260.40">
    <property type="entry name" value="lambda repressor-like DNA-binding domains"/>
    <property type="match status" value="1"/>
</dbReference>
<proteinExistence type="predicted"/>
<dbReference type="InterPro" id="IPR001387">
    <property type="entry name" value="Cro/C1-type_HTH"/>
</dbReference>
<dbReference type="RefSeq" id="WP_344241500.1">
    <property type="nucleotide sequence ID" value="NZ_BAAAHH010000011.1"/>
</dbReference>
<protein>
    <submittedName>
        <fullName evidence="2">Helix-turn-helix transcriptional regulator</fullName>
    </submittedName>
</protein>
<dbReference type="Proteomes" id="UP001500665">
    <property type="component" value="Unassembled WGS sequence"/>
</dbReference>
<name>A0ABP4BME2_9ACTN</name>
<dbReference type="Pfam" id="PF19054">
    <property type="entry name" value="DUF5753"/>
    <property type="match status" value="1"/>
</dbReference>
<feature type="domain" description="HTH cro/C1-type" evidence="1">
    <location>
        <begin position="15"/>
        <end position="69"/>
    </location>
</feature>
<comment type="caution">
    <text evidence="2">The sequence shown here is derived from an EMBL/GenBank/DDBJ whole genome shotgun (WGS) entry which is preliminary data.</text>
</comment>
<dbReference type="EMBL" id="BAAAHH010000011">
    <property type="protein sequence ID" value="GAA0951898.1"/>
    <property type="molecule type" value="Genomic_DNA"/>
</dbReference>
<keyword evidence="3" id="KW-1185">Reference proteome</keyword>
<evidence type="ECO:0000259" key="1">
    <source>
        <dbReference type="PROSITE" id="PS50943"/>
    </source>
</evidence>